<feature type="domain" description="DUF8168" evidence="1">
    <location>
        <begin position="123"/>
        <end position="237"/>
    </location>
</feature>
<dbReference type="Pfam" id="PF26504">
    <property type="entry name" value="DUF8168_C"/>
    <property type="match status" value="1"/>
</dbReference>
<organism evidence="3 4">
    <name type="scientific">Burkholderia ambifaria IOP40-10</name>
    <dbReference type="NCBI Taxonomy" id="396596"/>
    <lineage>
        <taxon>Bacteria</taxon>
        <taxon>Pseudomonadati</taxon>
        <taxon>Pseudomonadota</taxon>
        <taxon>Betaproteobacteria</taxon>
        <taxon>Burkholderiales</taxon>
        <taxon>Burkholderiaceae</taxon>
        <taxon>Burkholderia</taxon>
        <taxon>Burkholderia cepacia complex</taxon>
    </lineage>
</organism>
<evidence type="ECO:0000259" key="2">
    <source>
        <dbReference type="Pfam" id="PF26505"/>
    </source>
</evidence>
<dbReference type="Proteomes" id="UP000005463">
    <property type="component" value="Unassembled WGS sequence"/>
</dbReference>
<protein>
    <submittedName>
        <fullName evidence="3">Uncharacterized protein</fullName>
    </submittedName>
</protein>
<dbReference type="InterPro" id="IPR059012">
    <property type="entry name" value="DUF8168_C"/>
</dbReference>
<dbReference type="EMBL" id="ABLC01000008">
    <property type="protein sequence ID" value="EDT05708.1"/>
    <property type="molecule type" value="Genomic_DNA"/>
</dbReference>
<gene>
    <name evidence="3" type="ORF">BamIOP4010DRAFT_0733</name>
</gene>
<sequence length="240" mass="27074">MTYRYFLDGVVHPERAQIPDHHIAPKFKHVVSGVDAKADIRILMNQVAIWVETEVEWNALDLRNAVRYMVQLEMDIVGFLLGHTYDVEIRRAICPEVGLDVVFGIDVPCIGELHQGVDLHARIAAMRPKLRGEPGVFLHRCLRDLITAMKEPDDVAFHCYRAVESLRHHCIATRSLDPKDKTTQWKTLREIAGCDESATRLLEKAAQAPRHGEPQVVPEADAVKLLTTAWAVADGYILNC</sequence>
<dbReference type="InterPro" id="IPR059013">
    <property type="entry name" value="DUF8168_N"/>
</dbReference>
<reference evidence="3 4" key="1">
    <citation type="submission" date="2008-03" db="EMBL/GenBank/DDBJ databases">
        <title>Sequencing of the draft genome and assembly of Burkholderia ambifaria IOP40-10.</title>
        <authorList>
            <consortium name="US DOE Joint Genome Institute (JGI-PGF)"/>
            <person name="Copeland A."/>
            <person name="Lucas S."/>
            <person name="Lapidus A."/>
            <person name="Glavina del Rio T."/>
            <person name="Dalin E."/>
            <person name="Tice H."/>
            <person name="Bruce D."/>
            <person name="Goodwin L."/>
            <person name="Pitluck S."/>
            <person name="Larimer F."/>
            <person name="Land M.L."/>
            <person name="Hauser L."/>
            <person name="Tiedje J."/>
            <person name="Richardson P."/>
        </authorList>
    </citation>
    <scope>NUCLEOTIDE SEQUENCE [LARGE SCALE GENOMIC DNA]</scope>
    <source>
        <strain evidence="3 4">IOP40-10</strain>
    </source>
</reference>
<comment type="caution">
    <text evidence="3">The sequence shown here is derived from an EMBL/GenBank/DDBJ whole genome shotgun (WGS) entry which is preliminary data.</text>
</comment>
<evidence type="ECO:0000259" key="1">
    <source>
        <dbReference type="Pfam" id="PF26504"/>
    </source>
</evidence>
<dbReference type="RefSeq" id="WP_006749949.1">
    <property type="nucleotide sequence ID" value="NZ_ABLC01000008.1"/>
</dbReference>
<dbReference type="Pfam" id="PF26505">
    <property type="entry name" value="DUF8168_N"/>
    <property type="match status" value="1"/>
</dbReference>
<dbReference type="PATRIC" id="fig|396596.7.peg.7206"/>
<name>B1F9P6_9BURK</name>
<evidence type="ECO:0000313" key="3">
    <source>
        <dbReference type="EMBL" id="EDT05708.1"/>
    </source>
</evidence>
<accession>B1F9P6</accession>
<proteinExistence type="predicted"/>
<feature type="domain" description="DUF8168" evidence="2">
    <location>
        <begin position="5"/>
        <end position="103"/>
    </location>
</feature>
<evidence type="ECO:0000313" key="4">
    <source>
        <dbReference type="Proteomes" id="UP000005463"/>
    </source>
</evidence>
<dbReference type="AlphaFoldDB" id="B1F9P6"/>